<accession>A0A0G4IP63</accession>
<comment type="subcellular location">
    <subcellularLocation>
        <location evidence="1">Cytoplasm</location>
    </subcellularLocation>
</comment>
<dbReference type="GO" id="GO:0000502">
    <property type="term" value="C:proteasome complex"/>
    <property type="evidence" value="ECO:0007669"/>
    <property type="project" value="UniProtKB-KW"/>
</dbReference>
<dbReference type="GO" id="GO:0060090">
    <property type="term" value="F:molecular adaptor activity"/>
    <property type="evidence" value="ECO:0007669"/>
    <property type="project" value="InterPro"/>
</dbReference>
<feature type="domain" description="Proteasome adapter and scaffold protein ECM29 HEAT-repeat" evidence="6">
    <location>
        <begin position="1252"/>
        <end position="1413"/>
    </location>
</feature>
<dbReference type="InterPro" id="IPR011989">
    <property type="entry name" value="ARM-like"/>
</dbReference>
<name>A0A0G4IP63_PLABS</name>
<keyword evidence="8" id="KW-1185">Reference proteome</keyword>
<dbReference type="Pfam" id="PF23731">
    <property type="entry name" value="ARM_ECM29_C"/>
    <property type="match status" value="1"/>
</dbReference>
<sequence>MPWGRKIQIKAGRRSVAFNDVIVVGAGIGVRCTGARLVCLLCVSGEASCDARMEYRMRLGGTEDADLERVLQTALPRLMVFLGRPDARTRDQAIRVMKYIQERVRDTSSVRLPVDQLIQLYRSPAGQNAVIGAFTLMFIEQGIRREPAAERQALLNSLLIGASQRPTTHRQSLISAIICTLPHIVWAYDAAHNRELMSFTGEAKDRQWILGVFEDLLLLHPVGTSSQAEEPGFGQSSESWSALAKVDKSIEALKMTKLAILKFLNSGIFTPDEVFVLGLIAISDSNHEVVDRAEVLFRQLGKGDVNSPAVAQHMASLYSGSNQRKCASLPLKLQLVLSLSKSQYAAAELFGPLLKVIFDAAFGAHSVVRLIRYGMDLLAFTIKTTSPKHIEPVGTLILGLLLKLFQRVNDPQVLSNTDSCLIRSQVYDCLASLIGVVPKLAVNSTQIPSFLFSQLSSEIPHVKPDLNGALSRIAKTYGRWAPGSIRNELKSQFVKLTSSDHSEANAPLRVAALTWLSDLYAFRDCEARVAALLMVVLRVDIFSQRACNGFFVQVADPSAQVRETAKASLLPRRESISFSTIADESTSPASGVLSPYPDFVTMIEYLDSLAEAASETPLILQHTLVFLRLCIASTAQQGGVSIGSFLNSVCSVSQQAVMSYYSKIRRAFASYPLPAEGLSALQREASISLLQLTSLSVEPVFQELCTEKNMEWLFLSVCGSEDIDTRLHLSEVLGLVSRRDSVPSSHITDYINRLAEQTRRPPTRKGNGFVHGSIVALGNLIASCLDSRKLPPESLEEPVSIITSNISNSIPLFSSGACFSVSLIARSGRLPVHNIGPVVESLKLVARSCQAEYRASENAVLALGSLAIFAETDSGAVASIVDSIIALSNVRDENILFAAGESLVICCGAGRQHSAFRVSILQSLIGRLMDDMIQNGSVVSRCAGAVWLLCVVTEINKNGDFLHESSQRIQEAFASLLMETRALTQECACKGLAILYDTSPIHIKDELLLALKRIIPTASKVDPESSVKEMLAIASELGRSELVYRFLDVSCQHPIWASQQFSKFSIGSLHQTGATLKLSLSSILPKLYRYQFDPLKRVQTTMKALWTILVPEPSATVTANFDAIISDMVASLVSGEARVRQASCLALLELIAGRSFKVMQPHLGQLFTNAFLVIDDVNDAVRSCALSLSVALCSFAERVCDVTILSNHAPAAALDIILPVLLNHGLQARSKEVNAVAISTLVRVINVSGGLITPHSPIIVPILLEALSTSENQILNYAMFHTGSLNVTQEQLEGVRLAMAKASPISTALSAVASHIDESVAGKVISSVVDIIRQGTGLPTLDGAAQLIISLVQRLGPHLAQHAQVLTSSLLEGLEGAGPSVRASYVACLARVATVAGSSELQHIIDRAIQFYFDRDQMELGGAIARELTRTVKAEALRPFGNALMPTCFIAMHHNDNGISTPWMQAWEDGTLGTTTGAKMYLDGIIETIKRSLQSAAYDHKRAALISICKLAAVVKDTDMSQCLAALFYPVMECISCPYWAGKESALLALAAISGTCPDYFRASPNVLEAVTTALQREAGRIEPVEFRIGVFDLIANMSQLFPSVDWLSSVSTLLRELIEGGDAAQGDSSRSDAKLMNDLTNSALRCVAHTWSQQSVLTFDAAVKLVSQCCRGHDPKVRSCAMRCLQVLLSRAGNDEHALAAVDPTLLDGIISSAMAALNEGKLESIRTAALDLLLAVLQRSEQPKARLDDVHDLMFRLASDTNPDVIDKCSDIKRLIQRRKAAGATRA</sequence>
<evidence type="ECO:0000256" key="1">
    <source>
        <dbReference type="ARBA" id="ARBA00004496"/>
    </source>
</evidence>
<evidence type="ECO:0000259" key="6">
    <source>
        <dbReference type="Pfam" id="PF24492"/>
    </source>
</evidence>
<dbReference type="STRING" id="37360.A0A0G4IP63"/>
<evidence type="ECO:0000256" key="2">
    <source>
        <dbReference type="ARBA" id="ARBA00022490"/>
    </source>
</evidence>
<keyword evidence="3" id="KW-0677">Repeat</keyword>
<dbReference type="GO" id="GO:0005634">
    <property type="term" value="C:nucleus"/>
    <property type="evidence" value="ECO:0007669"/>
    <property type="project" value="TreeGrafter"/>
</dbReference>
<protein>
    <recommendedName>
        <fullName evidence="9">TOG domain-containing protein</fullName>
    </recommendedName>
</protein>
<evidence type="ECO:0000256" key="3">
    <source>
        <dbReference type="ARBA" id="ARBA00022737"/>
    </source>
</evidence>
<evidence type="ECO:0000313" key="8">
    <source>
        <dbReference type="Proteomes" id="UP000039324"/>
    </source>
</evidence>
<dbReference type="Proteomes" id="UP000039324">
    <property type="component" value="Unassembled WGS sequence"/>
</dbReference>
<dbReference type="OrthoDB" id="16066at2759"/>
<dbReference type="EMBL" id="CDSF01000078">
    <property type="protein sequence ID" value="CEO97083.1"/>
    <property type="molecule type" value="Genomic_DNA"/>
</dbReference>
<evidence type="ECO:0000256" key="4">
    <source>
        <dbReference type="ARBA" id="ARBA00022942"/>
    </source>
</evidence>
<keyword evidence="4" id="KW-0647">Proteasome</keyword>
<dbReference type="Pfam" id="PF24492">
    <property type="entry name" value="HEAT_ECM29"/>
    <property type="match status" value="1"/>
</dbReference>
<proteinExistence type="predicted"/>
<dbReference type="GO" id="GO:0036503">
    <property type="term" value="P:ERAD pathway"/>
    <property type="evidence" value="ECO:0007669"/>
    <property type="project" value="TreeGrafter"/>
</dbReference>
<dbReference type="InterPro" id="IPR024372">
    <property type="entry name" value="Ecm29_N"/>
</dbReference>
<dbReference type="Gene3D" id="1.25.10.10">
    <property type="entry name" value="Leucine-rich Repeat Variant"/>
    <property type="match status" value="2"/>
</dbReference>
<dbReference type="SUPFAM" id="SSF48371">
    <property type="entry name" value="ARM repeat"/>
    <property type="match status" value="3"/>
</dbReference>
<feature type="domain" description="Proteasome component Ecm29 N-terminal" evidence="5">
    <location>
        <begin position="57"/>
        <end position="533"/>
    </location>
</feature>
<dbReference type="InterPro" id="IPR055443">
    <property type="entry name" value="HEAT_ECM29"/>
</dbReference>
<reference evidence="7 8" key="1">
    <citation type="submission" date="2015-02" db="EMBL/GenBank/DDBJ databases">
        <authorList>
            <person name="Chooi Y.-H."/>
        </authorList>
    </citation>
    <scope>NUCLEOTIDE SEQUENCE [LARGE SCALE GENOMIC DNA]</scope>
    <source>
        <strain evidence="7">E3</strain>
    </source>
</reference>
<organism evidence="7 8">
    <name type="scientific">Plasmodiophora brassicae</name>
    <name type="common">Clubroot disease agent</name>
    <dbReference type="NCBI Taxonomy" id="37360"/>
    <lineage>
        <taxon>Eukaryota</taxon>
        <taxon>Sar</taxon>
        <taxon>Rhizaria</taxon>
        <taxon>Endomyxa</taxon>
        <taxon>Phytomyxea</taxon>
        <taxon>Plasmodiophorida</taxon>
        <taxon>Plasmodiophoridae</taxon>
        <taxon>Plasmodiophora</taxon>
    </lineage>
</organism>
<dbReference type="OMA" id="CRIKDIE"/>
<evidence type="ECO:0008006" key="9">
    <source>
        <dbReference type="Google" id="ProtNLM"/>
    </source>
</evidence>
<dbReference type="PANTHER" id="PTHR23346">
    <property type="entry name" value="TRANSLATIONAL ACTIVATOR GCN1-RELATED"/>
    <property type="match status" value="1"/>
</dbReference>
<dbReference type="Pfam" id="PF13001">
    <property type="entry name" value="ECM29_N"/>
    <property type="match status" value="1"/>
</dbReference>
<gene>
    <name evidence="7" type="ORF">PBRA_005687</name>
</gene>
<evidence type="ECO:0000259" key="5">
    <source>
        <dbReference type="Pfam" id="PF13001"/>
    </source>
</evidence>
<dbReference type="GO" id="GO:0043248">
    <property type="term" value="P:proteasome assembly"/>
    <property type="evidence" value="ECO:0007669"/>
    <property type="project" value="InterPro"/>
</dbReference>
<keyword evidence="2" id="KW-0963">Cytoplasm</keyword>
<dbReference type="InterPro" id="IPR016024">
    <property type="entry name" value="ARM-type_fold"/>
</dbReference>
<dbReference type="GO" id="GO:0005737">
    <property type="term" value="C:cytoplasm"/>
    <property type="evidence" value="ECO:0007669"/>
    <property type="project" value="UniProtKB-SubCell"/>
</dbReference>
<evidence type="ECO:0000313" key="7">
    <source>
        <dbReference type="EMBL" id="CEO97083.1"/>
    </source>
</evidence>
<dbReference type="PANTHER" id="PTHR23346:SF19">
    <property type="entry name" value="PROTEASOME ADAPTER AND SCAFFOLD PROTEIN ECM29"/>
    <property type="match status" value="1"/>
</dbReference>